<evidence type="ECO:0000256" key="4">
    <source>
        <dbReference type="ARBA" id="ARBA00022741"/>
    </source>
</evidence>
<evidence type="ECO:0000313" key="12">
    <source>
        <dbReference type="Proteomes" id="UP000054304"/>
    </source>
</evidence>
<dbReference type="CDD" id="cd04318">
    <property type="entry name" value="EcAsnRS_like_N"/>
    <property type="match status" value="1"/>
</dbReference>
<gene>
    <name evidence="11" type="ORF">LALA0_S05e01244g</name>
</gene>
<dbReference type="SUPFAM" id="SSF55681">
    <property type="entry name" value="Class II aaRS and biotin synthetases"/>
    <property type="match status" value="1"/>
</dbReference>
<dbReference type="GO" id="GO:0005739">
    <property type="term" value="C:mitochondrion"/>
    <property type="evidence" value="ECO:0007669"/>
    <property type="project" value="EnsemblFungi"/>
</dbReference>
<dbReference type="NCBIfam" id="NF003037">
    <property type="entry name" value="PRK03932.1"/>
    <property type="match status" value="1"/>
</dbReference>
<feature type="domain" description="Aminoacyl-transfer RNA synthetases class-II family profile" evidence="10">
    <location>
        <begin position="156"/>
        <end position="472"/>
    </location>
</feature>
<dbReference type="AlphaFoldDB" id="A0A0C7N6S7"/>
<evidence type="ECO:0000256" key="2">
    <source>
        <dbReference type="ARBA" id="ARBA00012816"/>
    </source>
</evidence>
<evidence type="ECO:0000256" key="5">
    <source>
        <dbReference type="ARBA" id="ARBA00022840"/>
    </source>
</evidence>
<evidence type="ECO:0000256" key="9">
    <source>
        <dbReference type="ARBA" id="ARBA00068798"/>
    </source>
</evidence>
<dbReference type="RefSeq" id="XP_022628479.1">
    <property type="nucleotide sequence ID" value="XM_022772124.1"/>
</dbReference>
<accession>A0A0C7N6S7</accession>
<keyword evidence="4" id="KW-0547">Nucleotide-binding</keyword>
<organism evidence="11 12">
    <name type="scientific">Lachancea lanzarotensis</name>
    <dbReference type="NCBI Taxonomy" id="1245769"/>
    <lineage>
        <taxon>Eukaryota</taxon>
        <taxon>Fungi</taxon>
        <taxon>Dikarya</taxon>
        <taxon>Ascomycota</taxon>
        <taxon>Saccharomycotina</taxon>
        <taxon>Saccharomycetes</taxon>
        <taxon>Saccharomycetales</taxon>
        <taxon>Saccharomycetaceae</taxon>
        <taxon>Lachancea</taxon>
    </lineage>
</organism>
<dbReference type="InterPro" id="IPR004365">
    <property type="entry name" value="NA-bd_OB_tRNA"/>
</dbReference>
<sequence>MSRLVNGVPSTLPRTFKSFFNRARSGSNDPETVENVQGWIKSVRLMKNMAFVDLQDGTTPHTLKLVVQRAGVGSESSSEDHLRKLKTGQSVTVNSAVWMPTPTRQQPFELQAAEDAVRIVGDVPASYPLQKKSHSLSFLRTQPTLKHRSHYLGALLRFRSHVEVALTQFFELHDCTKVAPPILTSGDCEGAGELFRVESRARWGQMAQYFGQETYLTVSTQLHLEVLAAALGRCWTLSPCFRAEESDTNRHLAEFWMLETELSFIDNVYDLTVFAETMLKYVAQRCIDRQQDLLPALVPIGSNAEDVKVVVERWEALLARGQWPRLTYSEAITLLQGQHVSQPFSFEPVWGQDLQTEHEKWLAAHLDSPVFITDYPRSCKAFYMKQNTDGRTVACFDLLVPQMGELIGGSVREDNYETLLQEMSRRNMNHEDLAWYTDLRRNGSAPHGGFGLGLERFVAWLFGAHNIRDAIPFSRSAGGSIEL</sequence>
<proteinExistence type="inferred from homology"/>
<dbReference type="PROSITE" id="PS50862">
    <property type="entry name" value="AA_TRNA_LIGASE_II"/>
    <property type="match status" value="1"/>
</dbReference>
<evidence type="ECO:0000256" key="1">
    <source>
        <dbReference type="ARBA" id="ARBA00008226"/>
    </source>
</evidence>
<dbReference type="SUPFAM" id="SSF50249">
    <property type="entry name" value="Nucleic acid-binding proteins"/>
    <property type="match status" value="1"/>
</dbReference>
<dbReference type="PANTHER" id="PTHR22594:SF34">
    <property type="entry name" value="ASPARAGINE--TRNA LIGASE, MITOCHONDRIAL-RELATED"/>
    <property type="match status" value="1"/>
</dbReference>
<dbReference type="InterPro" id="IPR002312">
    <property type="entry name" value="Asp/Asn-tRNA-synth_IIb"/>
</dbReference>
<keyword evidence="7" id="KW-0030">Aminoacyl-tRNA synthetase</keyword>
<dbReference type="GO" id="GO:0070145">
    <property type="term" value="P:mitochondrial asparaginyl-tRNA aminoacylation"/>
    <property type="evidence" value="ECO:0007669"/>
    <property type="project" value="EnsemblFungi"/>
</dbReference>
<dbReference type="EMBL" id="LN736364">
    <property type="protein sequence ID" value="CEP62250.1"/>
    <property type="molecule type" value="Genomic_DNA"/>
</dbReference>
<evidence type="ECO:0000259" key="10">
    <source>
        <dbReference type="PROSITE" id="PS50862"/>
    </source>
</evidence>
<evidence type="ECO:0000256" key="3">
    <source>
        <dbReference type="ARBA" id="ARBA00022598"/>
    </source>
</evidence>
<dbReference type="CDD" id="cd00776">
    <property type="entry name" value="AsxRS_core"/>
    <property type="match status" value="1"/>
</dbReference>
<dbReference type="EC" id="6.1.1.22" evidence="2"/>
<dbReference type="OrthoDB" id="43906at2759"/>
<dbReference type="HOGENOM" id="CLU_004553_2_0_1"/>
<keyword evidence="3" id="KW-0436">Ligase</keyword>
<evidence type="ECO:0000256" key="6">
    <source>
        <dbReference type="ARBA" id="ARBA00022917"/>
    </source>
</evidence>
<dbReference type="GO" id="GO:0003676">
    <property type="term" value="F:nucleic acid binding"/>
    <property type="evidence" value="ECO:0007669"/>
    <property type="project" value="InterPro"/>
</dbReference>
<keyword evidence="12" id="KW-1185">Reference proteome</keyword>
<comment type="similarity">
    <text evidence="1">Belongs to the class-II aminoacyl-tRNA synthetase family.</text>
</comment>
<dbReference type="PRINTS" id="PR01042">
    <property type="entry name" value="TRNASYNTHASP"/>
</dbReference>
<reference evidence="11 12" key="1">
    <citation type="submission" date="2014-12" db="EMBL/GenBank/DDBJ databases">
        <authorList>
            <person name="Neuveglise Cecile"/>
        </authorList>
    </citation>
    <scope>NUCLEOTIDE SEQUENCE [LARGE SCALE GENOMIC DNA]</scope>
    <source>
        <strain evidence="11 12">CBS 12615</strain>
    </source>
</reference>
<evidence type="ECO:0000256" key="7">
    <source>
        <dbReference type="ARBA" id="ARBA00023146"/>
    </source>
</evidence>
<dbReference type="InterPro" id="IPR004364">
    <property type="entry name" value="Aa-tRNA-synt_II"/>
</dbReference>
<evidence type="ECO:0000313" key="11">
    <source>
        <dbReference type="EMBL" id="CEP62250.1"/>
    </source>
</evidence>
<dbReference type="GO" id="GO:0005524">
    <property type="term" value="F:ATP binding"/>
    <property type="evidence" value="ECO:0007669"/>
    <property type="project" value="UniProtKB-KW"/>
</dbReference>
<dbReference type="Pfam" id="PF00152">
    <property type="entry name" value="tRNA-synt_2"/>
    <property type="match status" value="1"/>
</dbReference>
<dbReference type="GO" id="GO:0004816">
    <property type="term" value="F:asparagine-tRNA ligase activity"/>
    <property type="evidence" value="ECO:0007669"/>
    <property type="project" value="UniProtKB-EC"/>
</dbReference>
<name>A0A0C7N6S7_9SACH</name>
<dbReference type="GeneID" id="34685710"/>
<dbReference type="FunFam" id="3.30.930.10:FF:000016">
    <property type="entry name" value="Asparagine--tRNA ligase"/>
    <property type="match status" value="1"/>
</dbReference>
<dbReference type="NCBIfam" id="TIGR00457">
    <property type="entry name" value="asnS"/>
    <property type="match status" value="1"/>
</dbReference>
<dbReference type="Gene3D" id="3.30.930.10">
    <property type="entry name" value="Bira Bifunctional Protein, Domain 2"/>
    <property type="match status" value="1"/>
</dbReference>
<keyword evidence="6" id="KW-0648">Protein biosynthesis</keyword>
<dbReference type="Proteomes" id="UP000054304">
    <property type="component" value="Unassembled WGS sequence"/>
</dbReference>
<dbReference type="STRING" id="1245769.A0A0C7N6S7"/>
<keyword evidence="5" id="KW-0067">ATP-binding</keyword>
<dbReference type="InterPro" id="IPR004522">
    <property type="entry name" value="Asn-tRNA-ligase"/>
</dbReference>
<dbReference type="Pfam" id="PF01336">
    <property type="entry name" value="tRNA_anti-codon"/>
    <property type="match status" value="1"/>
</dbReference>
<dbReference type="PANTHER" id="PTHR22594">
    <property type="entry name" value="ASPARTYL/LYSYL-TRNA SYNTHETASE"/>
    <property type="match status" value="1"/>
</dbReference>
<dbReference type="InterPro" id="IPR045864">
    <property type="entry name" value="aa-tRNA-synth_II/BPL/LPL"/>
</dbReference>
<protein>
    <recommendedName>
        <fullName evidence="9">Asparagine--tRNA ligase, mitochondrial</fullName>
        <ecNumber evidence="2">6.1.1.22</ecNumber>
    </recommendedName>
    <alternativeName>
        <fullName evidence="8">Asparaginyl-tRNA synthetase</fullName>
    </alternativeName>
</protein>
<evidence type="ECO:0000256" key="8">
    <source>
        <dbReference type="ARBA" id="ARBA00029886"/>
    </source>
</evidence>
<dbReference type="Gene3D" id="2.40.50.140">
    <property type="entry name" value="Nucleic acid-binding proteins"/>
    <property type="match status" value="1"/>
</dbReference>
<dbReference type="InterPro" id="IPR012340">
    <property type="entry name" value="NA-bd_OB-fold"/>
</dbReference>
<dbReference type="InterPro" id="IPR006195">
    <property type="entry name" value="aa-tRNA-synth_II"/>
</dbReference>